<proteinExistence type="predicted"/>
<accession>A0ABS0DI00</accession>
<reference evidence="1 2" key="1">
    <citation type="submission" date="2020-10" db="EMBL/GenBank/DDBJ databases">
        <title>Identification of Nocardia species via Next-generation sequencing and recognition of intraspecies genetic diversity.</title>
        <authorList>
            <person name="Li P."/>
            <person name="Li P."/>
            <person name="Lu B."/>
        </authorList>
    </citation>
    <scope>NUCLEOTIDE SEQUENCE [LARGE SCALE GENOMIC DNA]</scope>
    <source>
        <strain evidence="1 2">BJ06-0143</strain>
    </source>
</reference>
<organism evidence="1 2">
    <name type="scientific">Nocardia higoensis</name>
    <dbReference type="NCBI Taxonomy" id="228599"/>
    <lineage>
        <taxon>Bacteria</taxon>
        <taxon>Bacillati</taxon>
        <taxon>Actinomycetota</taxon>
        <taxon>Actinomycetes</taxon>
        <taxon>Mycobacteriales</taxon>
        <taxon>Nocardiaceae</taxon>
        <taxon>Nocardia</taxon>
    </lineage>
</organism>
<evidence type="ECO:0000313" key="2">
    <source>
        <dbReference type="Proteomes" id="UP000707731"/>
    </source>
</evidence>
<protein>
    <submittedName>
        <fullName evidence="1">Uncharacterized protein</fullName>
    </submittedName>
</protein>
<dbReference type="EMBL" id="JADLQN010000010">
    <property type="protein sequence ID" value="MBF6358090.1"/>
    <property type="molecule type" value="Genomic_DNA"/>
</dbReference>
<keyword evidence="2" id="KW-1185">Reference proteome</keyword>
<dbReference type="Proteomes" id="UP000707731">
    <property type="component" value="Unassembled WGS sequence"/>
</dbReference>
<gene>
    <name evidence="1" type="ORF">IU449_26705</name>
</gene>
<sequence length="134" mass="15195">MSPLADAQPVRDHIRQLHEIDGHSLLRIAKTAGVPDCLPCAILNNRRQRIRLRHALALLAITSHQVHMHGRPTTVDRNILHRIIAGDTVKLTRNEKPLYVRALRGRGWTQTRISRTLNMDARSVKRALTWADAA</sequence>
<evidence type="ECO:0000313" key="1">
    <source>
        <dbReference type="EMBL" id="MBF6358090.1"/>
    </source>
</evidence>
<dbReference type="RefSeq" id="WP_195004931.1">
    <property type="nucleotide sequence ID" value="NZ_JADLQN010000010.1"/>
</dbReference>
<comment type="caution">
    <text evidence="1">The sequence shown here is derived from an EMBL/GenBank/DDBJ whole genome shotgun (WGS) entry which is preliminary data.</text>
</comment>
<name>A0ABS0DI00_9NOCA</name>